<reference evidence="1 2" key="1">
    <citation type="submission" date="2021-05" db="EMBL/GenBank/DDBJ databases">
        <title>Genome Assembly of Synthetic Allotetraploid Brassica napus Reveals Homoeologous Exchanges between Subgenomes.</title>
        <authorList>
            <person name="Davis J.T."/>
        </authorList>
    </citation>
    <scope>NUCLEOTIDE SEQUENCE [LARGE SCALE GENOMIC DNA]</scope>
    <source>
        <strain evidence="2">cv. Da-Ae</strain>
        <tissue evidence="1">Seedling</tissue>
    </source>
</reference>
<comment type="caution">
    <text evidence="1">The sequence shown here is derived from an EMBL/GenBank/DDBJ whole genome shotgun (WGS) entry which is preliminary data.</text>
</comment>
<proteinExistence type="predicted"/>
<sequence length="223" mass="25470">MTIITEFVSNNHDWKDHFFFVNDASVEANGISILRLDGVGKVFLIECPLRLIYFLRIRRACASPETYSMEVHPFGPRLPRSGFVTLLLSTILGFSRTCRSRKCRSQAWMGSSRVKFERRGKGQGPTNKNMLSLMMTWPTGRSLLMMNRALDASNQDARMAQFRAETADNEIARLKDELECSRPSERGSLRQRFIVPIGEDRERWLKLGRTVVLVRVLGALGEL</sequence>
<evidence type="ECO:0000313" key="2">
    <source>
        <dbReference type="Proteomes" id="UP000824890"/>
    </source>
</evidence>
<evidence type="ECO:0000313" key="1">
    <source>
        <dbReference type="EMBL" id="KAH0903198.1"/>
    </source>
</evidence>
<dbReference type="Proteomes" id="UP000824890">
    <property type="component" value="Unassembled WGS sequence"/>
</dbReference>
<keyword evidence="2" id="KW-1185">Reference proteome</keyword>
<protein>
    <submittedName>
        <fullName evidence="1">Uncharacterized protein</fullName>
    </submittedName>
</protein>
<dbReference type="EMBL" id="JAGKQM010000011">
    <property type="protein sequence ID" value="KAH0903198.1"/>
    <property type="molecule type" value="Genomic_DNA"/>
</dbReference>
<name>A0ABQ8BES0_BRANA</name>
<organism evidence="1 2">
    <name type="scientific">Brassica napus</name>
    <name type="common">Rape</name>
    <dbReference type="NCBI Taxonomy" id="3708"/>
    <lineage>
        <taxon>Eukaryota</taxon>
        <taxon>Viridiplantae</taxon>
        <taxon>Streptophyta</taxon>
        <taxon>Embryophyta</taxon>
        <taxon>Tracheophyta</taxon>
        <taxon>Spermatophyta</taxon>
        <taxon>Magnoliopsida</taxon>
        <taxon>eudicotyledons</taxon>
        <taxon>Gunneridae</taxon>
        <taxon>Pentapetalae</taxon>
        <taxon>rosids</taxon>
        <taxon>malvids</taxon>
        <taxon>Brassicales</taxon>
        <taxon>Brassicaceae</taxon>
        <taxon>Brassiceae</taxon>
        <taxon>Brassica</taxon>
    </lineage>
</organism>
<gene>
    <name evidence="1" type="ORF">HID58_042701</name>
</gene>
<accession>A0ABQ8BES0</accession>